<dbReference type="Pfam" id="PF06114">
    <property type="entry name" value="Peptidase_M78"/>
    <property type="match status" value="1"/>
</dbReference>
<organism evidence="2">
    <name type="scientific">bioreactor metagenome</name>
    <dbReference type="NCBI Taxonomy" id="1076179"/>
    <lineage>
        <taxon>unclassified sequences</taxon>
        <taxon>metagenomes</taxon>
        <taxon>ecological metagenomes</taxon>
    </lineage>
</organism>
<gene>
    <name evidence="2" type="ORF">SDC9_151754</name>
</gene>
<evidence type="ECO:0000313" key="2">
    <source>
        <dbReference type="EMBL" id="MPN04513.1"/>
    </source>
</evidence>
<dbReference type="InterPro" id="IPR052345">
    <property type="entry name" value="Rad_response_metalloprotease"/>
</dbReference>
<sequence length="233" mass="27463">MYPAFERNKRDFLKALINRFAEYNILVFEFIETWNKKENANIDGFYLRPNVIVLKRQQNAFSREIFTLIHELGHYLLNIEEVEQIDVLNLSRKELSAVERWCNEFAFYFLAGDRAKEISELGRLDERNDYHFDNVTRISSETHLSKLAIYTRLLFSGQISQSNYDRVRSDLEEKYRLRQEEKARQKEIDKMLGVKSKGSAPKPINAPLFISTVQIAYYEGIMNEADVCRTLNA</sequence>
<dbReference type="PANTHER" id="PTHR43236:SF2">
    <property type="entry name" value="BLL0069 PROTEIN"/>
    <property type="match status" value="1"/>
</dbReference>
<dbReference type="Gene3D" id="1.10.10.2910">
    <property type="match status" value="1"/>
</dbReference>
<accession>A0A645EVI3</accession>
<evidence type="ECO:0000259" key="1">
    <source>
        <dbReference type="Pfam" id="PF06114"/>
    </source>
</evidence>
<dbReference type="InterPro" id="IPR010359">
    <property type="entry name" value="IrrE_HExxH"/>
</dbReference>
<dbReference type="AlphaFoldDB" id="A0A645EVI3"/>
<dbReference type="EMBL" id="VSSQ01050423">
    <property type="protein sequence ID" value="MPN04513.1"/>
    <property type="molecule type" value="Genomic_DNA"/>
</dbReference>
<dbReference type="PANTHER" id="PTHR43236">
    <property type="entry name" value="ANTITOXIN HIGA1"/>
    <property type="match status" value="1"/>
</dbReference>
<reference evidence="2" key="1">
    <citation type="submission" date="2019-08" db="EMBL/GenBank/DDBJ databases">
        <authorList>
            <person name="Kucharzyk K."/>
            <person name="Murdoch R.W."/>
            <person name="Higgins S."/>
            <person name="Loffler F."/>
        </authorList>
    </citation>
    <scope>NUCLEOTIDE SEQUENCE</scope>
</reference>
<comment type="caution">
    <text evidence="2">The sequence shown here is derived from an EMBL/GenBank/DDBJ whole genome shotgun (WGS) entry which is preliminary data.</text>
</comment>
<feature type="domain" description="IrrE N-terminal-like" evidence="1">
    <location>
        <begin position="38"/>
        <end position="152"/>
    </location>
</feature>
<protein>
    <recommendedName>
        <fullName evidence="1">IrrE N-terminal-like domain-containing protein</fullName>
    </recommendedName>
</protein>
<name>A0A645EVI3_9ZZZZ</name>
<proteinExistence type="predicted"/>